<sequence length="290" mass="30817">MTNPPSARGAQNPLSVLVDDPQGRSLGLELPPGTLHDRPGRRSRLGVRARREPLLWVSDAPVGVEALAACRGAAVAEAGLRAVLFQERRGLESWWTRDELNPAAMSDPGDHHVEPVLREFWNGVVPDPEEGEGPDGAGLIAPFGREWPGLAESGVQREDPEAAALALAAELVGTGVLPSPRLALIPAGRGADVPTAMGWRGPVNHEADTALISTVLRSWEDRFGARVLALGFDELHLSVAAPPLTTAASLPVAAEHFAFCPDNVWQGSGSVRAYADEGVTGSGHWGFWWD</sequence>
<evidence type="ECO:0000259" key="2">
    <source>
        <dbReference type="Pfam" id="PF14062"/>
    </source>
</evidence>
<dbReference type="RefSeq" id="WP_328776495.1">
    <property type="nucleotide sequence ID" value="NZ_CP108057.1"/>
</dbReference>
<organism evidence="3 4">
    <name type="scientific">Streptomyces goshikiensis</name>
    <dbReference type="NCBI Taxonomy" id="1942"/>
    <lineage>
        <taxon>Bacteria</taxon>
        <taxon>Bacillati</taxon>
        <taxon>Actinomycetota</taxon>
        <taxon>Actinomycetes</taxon>
        <taxon>Kitasatosporales</taxon>
        <taxon>Streptomycetaceae</taxon>
        <taxon>Streptomyces</taxon>
    </lineage>
</organism>
<feature type="domain" description="DUF4253" evidence="2">
    <location>
        <begin position="181"/>
        <end position="290"/>
    </location>
</feature>
<evidence type="ECO:0000313" key="3">
    <source>
        <dbReference type="EMBL" id="WUO48414.1"/>
    </source>
</evidence>
<dbReference type="EMBL" id="CP108057">
    <property type="protein sequence ID" value="WUO48414.1"/>
    <property type="molecule type" value="Genomic_DNA"/>
</dbReference>
<gene>
    <name evidence="3" type="ORF">OHU17_22690</name>
</gene>
<name>A0ABZ1RPJ6_9ACTN</name>
<evidence type="ECO:0000256" key="1">
    <source>
        <dbReference type="SAM" id="MobiDB-lite"/>
    </source>
</evidence>
<protein>
    <submittedName>
        <fullName evidence="3">DUF4253 domain-containing protein</fullName>
    </submittedName>
</protein>
<reference evidence="3" key="1">
    <citation type="submission" date="2022-10" db="EMBL/GenBank/DDBJ databases">
        <title>The complete genomes of actinobacterial strains from the NBC collection.</title>
        <authorList>
            <person name="Joergensen T.S."/>
            <person name="Alvarez Arevalo M."/>
            <person name="Sterndorff E.B."/>
            <person name="Faurdal D."/>
            <person name="Vuksanovic O."/>
            <person name="Mourched A.-S."/>
            <person name="Charusanti P."/>
            <person name="Shaw S."/>
            <person name="Blin K."/>
            <person name="Weber T."/>
        </authorList>
    </citation>
    <scope>NUCLEOTIDE SEQUENCE</scope>
    <source>
        <strain evidence="3">NBC_00283</strain>
    </source>
</reference>
<dbReference type="Pfam" id="PF14062">
    <property type="entry name" value="DUF4253"/>
    <property type="match status" value="1"/>
</dbReference>
<feature type="region of interest" description="Disordered" evidence="1">
    <location>
        <begin position="1"/>
        <end position="43"/>
    </location>
</feature>
<proteinExistence type="predicted"/>
<dbReference type="Proteomes" id="UP001432075">
    <property type="component" value="Chromosome"/>
</dbReference>
<evidence type="ECO:0000313" key="4">
    <source>
        <dbReference type="Proteomes" id="UP001432075"/>
    </source>
</evidence>
<keyword evidence="4" id="KW-1185">Reference proteome</keyword>
<accession>A0ABZ1RPJ6</accession>
<dbReference type="InterPro" id="IPR025349">
    <property type="entry name" value="DUF4253"/>
</dbReference>